<feature type="domain" description="CO dehydrogenase/acetyl-CoA synthase delta subunit TIM barrel" evidence="3">
    <location>
        <begin position="113"/>
        <end position="362"/>
    </location>
</feature>
<protein>
    <recommendedName>
        <fullName evidence="2">Acetyl-CoA decarbonylase/synthase complex subunit delta</fullName>
        <shortName evidence="2">ACDS complex subunit delta</shortName>
    </recommendedName>
    <alternativeName>
        <fullName evidence="2">Corrinoid/iron-sulfur component small subunit</fullName>
    </alternativeName>
</protein>
<evidence type="ECO:0000313" key="4">
    <source>
        <dbReference type="EMBL" id="OFV67318.1"/>
    </source>
</evidence>
<name>A0A1F2P7V0_9EURY</name>
<dbReference type="InterPro" id="IPR016041">
    <property type="entry name" value="Ac-CoA_synth_d_su_TIM-brl"/>
</dbReference>
<evidence type="ECO:0000256" key="1">
    <source>
        <dbReference type="ARBA" id="ARBA00022994"/>
    </source>
</evidence>
<dbReference type="Pfam" id="PF03599">
    <property type="entry name" value="CdhD"/>
    <property type="match status" value="1"/>
</dbReference>
<proteinExistence type="inferred from homology"/>
<dbReference type="SUPFAM" id="SSF51717">
    <property type="entry name" value="Dihydropteroate synthetase-like"/>
    <property type="match status" value="1"/>
</dbReference>
<dbReference type="Proteomes" id="UP000186940">
    <property type="component" value="Unassembled WGS sequence"/>
</dbReference>
<gene>
    <name evidence="2" type="primary">cdhD</name>
    <name evidence="4" type="ORF">SCAL_001587</name>
</gene>
<dbReference type="HAMAP" id="MF_01135">
    <property type="entry name" value="CdhD"/>
    <property type="match status" value="1"/>
</dbReference>
<dbReference type="GO" id="GO:0006730">
    <property type="term" value="P:one-carbon metabolic process"/>
    <property type="evidence" value="ECO:0007669"/>
    <property type="project" value="InterPro"/>
</dbReference>
<keyword evidence="5" id="KW-1185">Reference proteome</keyword>
<accession>A0A1F2P7V0</accession>
<comment type="caution">
    <text evidence="4">The sequence shown here is derived from an EMBL/GenBank/DDBJ whole genome shotgun (WGS) entry which is preliminary data.</text>
</comment>
<keyword evidence="1" id="KW-0484">Methanogenesis</keyword>
<dbReference type="NCBIfam" id="TIGR00381">
    <property type="entry name" value="cdhD"/>
    <property type="match status" value="1"/>
</dbReference>
<sequence>MTTINFQDLVKILEKYEIAELENVVIDGDVEIEMLEGGGGDAAALQLAIGQGAAQIGMNLMQLAQMLGYPVGALMQPVGVPPAVGAAEAEILEKLLDEKFSVEPEKYTTAVEEVTIGATKADGGTRETTVTVGGERALPFFNYAAPMPNPIAITLDCFDMPIGLAKAVKVHYEDVMESPGEWAKKNVEKFGADMVTIHLISTDPLIKDTPPKEAAKVVEEVLQAVKVPIVIGGSGNPDKDPAVLEAAAEVAEGERCLIASANLNMDYERIAKAAMDHGHTLLSWTQLDINNQKTLNRYLFKAGVKREDLVIDPTTAALGYGIDYAFTNIERMRLMALKGDTDLNFPISCGITNAWGAREAWMKESPIKDDSDWGPREYRGPLFEIITGLTLGMAGGDVFMMMHPGAAATVKEITRTLRGDVEAKSVPIDDWVTLEV</sequence>
<dbReference type="InterPro" id="IPR011005">
    <property type="entry name" value="Dihydropteroate_synth-like_sf"/>
</dbReference>
<dbReference type="InterPro" id="IPR051069">
    <property type="entry name" value="ACDS_complex_subunit"/>
</dbReference>
<organism evidence="4 5">
    <name type="scientific">Candidatus Syntropharchaeum caldarium</name>
    <dbReference type="NCBI Taxonomy" id="1838285"/>
    <lineage>
        <taxon>Archaea</taxon>
        <taxon>Methanobacteriati</taxon>
        <taxon>Methanobacteriota</taxon>
        <taxon>Stenosarchaea group</taxon>
        <taxon>Methanomicrobia</taxon>
        <taxon>Methanosarcinales</taxon>
        <taxon>ANME-2 cluster</taxon>
        <taxon>Candidatus Syntropharchaeum</taxon>
    </lineage>
</organism>
<dbReference type="GO" id="GO:0015948">
    <property type="term" value="P:methanogenesis"/>
    <property type="evidence" value="ECO:0007669"/>
    <property type="project" value="UniProtKB-KW"/>
</dbReference>
<dbReference type="AlphaFoldDB" id="A0A1F2P7V0"/>
<evidence type="ECO:0000259" key="3">
    <source>
        <dbReference type="Pfam" id="PF03599"/>
    </source>
</evidence>
<comment type="similarity">
    <text evidence="2">Belongs to the CdhD family.</text>
</comment>
<dbReference type="NCBIfam" id="NF003375">
    <property type="entry name" value="PRK04452.1-1"/>
    <property type="match status" value="1"/>
</dbReference>
<dbReference type="PATRIC" id="fig|1838285.3.peg.1611"/>
<dbReference type="InterPro" id="IPR004486">
    <property type="entry name" value="CO_DH/Ac-CoA_synth_dsu"/>
</dbReference>
<evidence type="ECO:0000313" key="5">
    <source>
        <dbReference type="Proteomes" id="UP000186940"/>
    </source>
</evidence>
<comment type="subunit">
    <text evidence="2">Heterodimer of delta and gamma chains. The ACDS complex is made up of alpha, epsilon, beta, gamma and delta chains with a probable stoichiometry of (alpha(2)epsilon(2))(4)-beta(8)-(gamma(1)delta(1))(8).</text>
</comment>
<dbReference type="STRING" id="1838285.SCAL_001587"/>
<evidence type="ECO:0000256" key="2">
    <source>
        <dbReference type="HAMAP-Rule" id="MF_01135"/>
    </source>
</evidence>
<dbReference type="PANTHER" id="PTHR36214">
    <property type="match status" value="1"/>
</dbReference>
<dbReference type="NCBIfam" id="NF003376">
    <property type="entry name" value="PRK04452.1-2"/>
    <property type="match status" value="1"/>
</dbReference>
<comment type="function">
    <text evidence="2">Part of a complex that catalyzes the reversible cleavage of acetyl-CoA, allowing autotrophic growth from CO(2). Probably maintains the overall quaternary structure of the ACDS complex.</text>
</comment>
<dbReference type="Gene3D" id="3.20.20.20">
    <property type="entry name" value="Dihydropteroate synthase-like"/>
    <property type="match status" value="1"/>
</dbReference>
<reference evidence="4" key="1">
    <citation type="submission" date="2016-05" db="EMBL/GenBank/DDBJ databases">
        <title>Microbial consortia oxidize butane by reversing methanogenesis.</title>
        <authorList>
            <person name="Laso-Perez R."/>
            <person name="Richter M."/>
            <person name="Wegener G."/>
            <person name="Musat F."/>
        </authorList>
    </citation>
    <scope>NUCLEOTIDE SEQUENCE [LARGE SCALE GENOMIC DNA]</scope>
    <source>
        <strain evidence="4">BOX2</strain>
    </source>
</reference>
<dbReference type="PANTHER" id="PTHR36214:SF5">
    <property type="entry name" value="ACETYL-COA DECARBONYLASE_SYNTHASE COMPLEX SUBUNIT DELTA"/>
    <property type="match status" value="1"/>
</dbReference>
<dbReference type="EMBL" id="LYOS01000005">
    <property type="protein sequence ID" value="OFV67318.1"/>
    <property type="molecule type" value="Genomic_DNA"/>
</dbReference>